<reference evidence="2" key="1">
    <citation type="submission" date="2022-07" db="EMBL/GenBank/DDBJ databases">
        <authorList>
            <person name="Kouya T."/>
            <person name="Ishiyama Y."/>
        </authorList>
    </citation>
    <scope>NUCLEOTIDE SEQUENCE</scope>
    <source>
        <strain evidence="2">WR16-4</strain>
    </source>
</reference>
<dbReference type="EMBL" id="BRPL01000002">
    <property type="protein sequence ID" value="GLB47305.1"/>
    <property type="molecule type" value="Genomic_DNA"/>
</dbReference>
<name>A0A9W6B1R8_9LACO</name>
<evidence type="ECO:0000313" key="2">
    <source>
        <dbReference type="EMBL" id="GLB47305.1"/>
    </source>
</evidence>
<feature type="transmembrane region" description="Helical" evidence="1">
    <location>
        <begin position="12"/>
        <end position="29"/>
    </location>
</feature>
<protein>
    <submittedName>
        <fullName evidence="2">Uncharacterized protein</fullName>
    </submittedName>
</protein>
<accession>A0A9W6B1R8</accession>
<keyword evidence="1" id="KW-0812">Transmembrane</keyword>
<feature type="transmembrane region" description="Helical" evidence="1">
    <location>
        <begin position="71"/>
        <end position="100"/>
    </location>
</feature>
<evidence type="ECO:0000313" key="3">
    <source>
        <dbReference type="Proteomes" id="UP001144204"/>
    </source>
</evidence>
<keyword evidence="3" id="KW-1185">Reference proteome</keyword>
<organism evidence="2 3">
    <name type="scientific">Philodulcilactobacillus myokoensis</name>
    <dbReference type="NCBI Taxonomy" id="2929573"/>
    <lineage>
        <taxon>Bacteria</taxon>
        <taxon>Bacillati</taxon>
        <taxon>Bacillota</taxon>
        <taxon>Bacilli</taxon>
        <taxon>Lactobacillales</taxon>
        <taxon>Lactobacillaceae</taxon>
        <taxon>Philodulcilactobacillus</taxon>
    </lineage>
</organism>
<dbReference type="AlphaFoldDB" id="A0A9W6B1R8"/>
<keyword evidence="1" id="KW-0472">Membrane</keyword>
<keyword evidence="1" id="KW-1133">Transmembrane helix</keyword>
<dbReference type="RefSeq" id="WP_286136767.1">
    <property type="nucleotide sequence ID" value="NZ_BRPL01000002.1"/>
</dbReference>
<gene>
    <name evidence="2" type="ORF">WR164_12840</name>
</gene>
<reference evidence="2" key="2">
    <citation type="journal article" date="2023" name="PLoS ONE">
        <title>Philodulcilactobacillus myokoensis gen. nov., sp. nov., a fructophilic, acidophilic, and agar-phobic lactic acid bacterium isolated from fermented vegetable extracts.</title>
        <authorList>
            <person name="Kouya T."/>
            <person name="Ishiyama Y."/>
            <person name="Ohashi S."/>
            <person name="Kumakubo R."/>
            <person name="Yamazaki T."/>
            <person name="Otaki T."/>
        </authorList>
    </citation>
    <scope>NUCLEOTIDE SEQUENCE</scope>
    <source>
        <strain evidence="2">WR16-4</strain>
    </source>
</reference>
<proteinExistence type="predicted"/>
<dbReference type="Proteomes" id="UP001144204">
    <property type="component" value="Unassembled WGS sequence"/>
</dbReference>
<comment type="caution">
    <text evidence="2">The sequence shown here is derived from an EMBL/GenBank/DDBJ whole genome shotgun (WGS) entry which is preliminary data.</text>
</comment>
<sequence>MSTLEKTELIAVKFISTFTAVFAILGLILRSNANRPSQIMVSTIILLLIIQISIVSIHVNKWFDRSLIGLIIILNAINIFLDFSAWSVDLIAIVSSILYFGSKKMVAKHHSNGLRFY</sequence>
<feature type="transmembrane region" description="Helical" evidence="1">
    <location>
        <begin position="41"/>
        <end position="59"/>
    </location>
</feature>
<evidence type="ECO:0000256" key="1">
    <source>
        <dbReference type="SAM" id="Phobius"/>
    </source>
</evidence>